<evidence type="ECO:0000256" key="4">
    <source>
        <dbReference type="ARBA" id="ARBA00022692"/>
    </source>
</evidence>
<keyword evidence="10" id="KW-0472">Membrane</keyword>
<comment type="cofactor">
    <cofactor evidence="1 11">
        <name>heme</name>
        <dbReference type="ChEBI" id="CHEBI:30413"/>
    </cofactor>
</comment>
<keyword evidence="4" id="KW-0812">Transmembrane</keyword>
<evidence type="ECO:0000313" key="12">
    <source>
        <dbReference type="EMBL" id="RAL46699.1"/>
    </source>
</evidence>
<dbReference type="SUPFAM" id="SSF48264">
    <property type="entry name" value="Cytochrome P450"/>
    <property type="match status" value="1"/>
</dbReference>
<gene>
    <name evidence="12" type="ORF">DM860_004978</name>
</gene>
<keyword evidence="3 11" id="KW-0349">Heme</keyword>
<proteinExistence type="predicted"/>
<dbReference type="AlphaFoldDB" id="A0A328DQU1"/>
<dbReference type="PRINTS" id="PR00463">
    <property type="entry name" value="EP450I"/>
</dbReference>
<keyword evidence="13" id="KW-1185">Reference proteome</keyword>
<organism evidence="12 13">
    <name type="scientific">Cuscuta australis</name>
    <dbReference type="NCBI Taxonomy" id="267555"/>
    <lineage>
        <taxon>Eukaryota</taxon>
        <taxon>Viridiplantae</taxon>
        <taxon>Streptophyta</taxon>
        <taxon>Embryophyta</taxon>
        <taxon>Tracheophyta</taxon>
        <taxon>Spermatophyta</taxon>
        <taxon>Magnoliopsida</taxon>
        <taxon>eudicotyledons</taxon>
        <taxon>Gunneridae</taxon>
        <taxon>Pentapetalae</taxon>
        <taxon>asterids</taxon>
        <taxon>lamiids</taxon>
        <taxon>Solanales</taxon>
        <taxon>Convolvulaceae</taxon>
        <taxon>Cuscuteae</taxon>
        <taxon>Cuscuta</taxon>
        <taxon>Cuscuta subgen. Grammica</taxon>
        <taxon>Cuscuta sect. Cleistogrammica</taxon>
    </lineage>
</organism>
<dbReference type="InterPro" id="IPR050651">
    <property type="entry name" value="Plant_Cytochrome_P450_Monoox"/>
</dbReference>
<evidence type="ECO:0000256" key="11">
    <source>
        <dbReference type="PIRSR" id="PIRSR602401-1"/>
    </source>
</evidence>
<dbReference type="PANTHER" id="PTHR47947:SF26">
    <property type="entry name" value="CYTOCHROME P450"/>
    <property type="match status" value="1"/>
</dbReference>
<keyword evidence="9" id="KW-0503">Monooxygenase</keyword>
<reference evidence="12 13" key="1">
    <citation type="submission" date="2018-06" db="EMBL/GenBank/DDBJ databases">
        <title>The Genome of Cuscuta australis (Dodder) Provides Insight into the Evolution of Plant Parasitism.</title>
        <authorList>
            <person name="Liu H."/>
        </authorList>
    </citation>
    <scope>NUCLEOTIDE SEQUENCE [LARGE SCALE GENOMIC DNA]</scope>
    <source>
        <strain evidence="13">cv. Yunnan</strain>
        <tissue evidence="12">Vines</tissue>
    </source>
</reference>
<dbReference type="InterPro" id="IPR001128">
    <property type="entry name" value="Cyt_P450"/>
</dbReference>
<evidence type="ECO:0000256" key="2">
    <source>
        <dbReference type="ARBA" id="ARBA00004370"/>
    </source>
</evidence>
<protein>
    <submittedName>
        <fullName evidence="12">Uncharacterized protein</fullName>
    </submittedName>
</protein>
<keyword evidence="6" id="KW-1133">Transmembrane helix</keyword>
<feature type="binding site" description="axial binding residue" evidence="11">
    <location>
        <position position="151"/>
    </location>
    <ligand>
        <name>heme</name>
        <dbReference type="ChEBI" id="CHEBI:30413"/>
    </ligand>
    <ligandPart>
        <name>Fe</name>
        <dbReference type="ChEBI" id="CHEBI:18248"/>
    </ligandPart>
</feature>
<dbReference type="PRINTS" id="PR00385">
    <property type="entry name" value="P450"/>
</dbReference>
<dbReference type="GO" id="GO:0016705">
    <property type="term" value="F:oxidoreductase activity, acting on paired donors, with incorporation or reduction of molecular oxygen"/>
    <property type="evidence" value="ECO:0007669"/>
    <property type="project" value="InterPro"/>
</dbReference>
<dbReference type="InterPro" id="IPR036396">
    <property type="entry name" value="Cyt_P450_sf"/>
</dbReference>
<dbReference type="InterPro" id="IPR002401">
    <property type="entry name" value="Cyt_P450_E_grp-I"/>
</dbReference>
<evidence type="ECO:0000256" key="6">
    <source>
        <dbReference type="ARBA" id="ARBA00022989"/>
    </source>
</evidence>
<comment type="subcellular location">
    <subcellularLocation>
        <location evidence="2">Membrane</location>
    </subcellularLocation>
</comment>
<evidence type="ECO:0000256" key="7">
    <source>
        <dbReference type="ARBA" id="ARBA00023002"/>
    </source>
</evidence>
<dbReference type="Gene3D" id="1.10.630.10">
    <property type="entry name" value="Cytochrome P450"/>
    <property type="match status" value="1"/>
</dbReference>
<dbReference type="Proteomes" id="UP000249390">
    <property type="component" value="Unassembled WGS sequence"/>
</dbReference>
<dbReference type="GO" id="GO:0016020">
    <property type="term" value="C:membrane"/>
    <property type="evidence" value="ECO:0007669"/>
    <property type="project" value="UniProtKB-SubCell"/>
</dbReference>
<evidence type="ECO:0000256" key="1">
    <source>
        <dbReference type="ARBA" id="ARBA00001971"/>
    </source>
</evidence>
<keyword evidence="5 11" id="KW-0479">Metal-binding</keyword>
<keyword evidence="7" id="KW-0560">Oxidoreductase</keyword>
<evidence type="ECO:0000256" key="9">
    <source>
        <dbReference type="ARBA" id="ARBA00023033"/>
    </source>
</evidence>
<evidence type="ECO:0000256" key="5">
    <source>
        <dbReference type="ARBA" id="ARBA00022723"/>
    </source>
</evidence>
<name>A0A328DQU1_9ASTE</name>
<comment type="caution">
    <text evidence="12">The sequence shown here is derived from an EMBL/GenBank/DDBJ whole genome shotgun (WGS) entry which is preliminary data.</text>
</comment>
<accession>A0A328DQU1</accession>
<keyword evidence="8 11" id="KW-0408">Iron</keyword>
<dbReference type="EMBL" id="NQVE01000122">
    <property type="protein sequence ID" value="RAL46699.1"/>
    <property type="molecule type" value="Genomic_DNA"/>
</dbReference>
<dbReference type="Pfam" id="PF00067">
    <property type="entry name" value="p450"/>
    <property type="match status" value="1"/>
</dbReference>
<evidence type="ECO:0000313" key="13">
    <source>
        <dbReference type="Proteomes" id="UP000249390"/>
    </source>
</evidence>
<dbReference type="GO" id="GO:0005506">
    <property type="term" value="F:iron ion binding"/>
    <property type="evidence" value="ECO:0007669"/>
    <property type="project" value="InterPro"/>
</dbReference>
<evidence type="ECO:0000256" key="3">
    <source>
        <dbReference type="ARBA" id="ARBA00022617"/>
    </source>
</evidence>
<sequence length="235" mass="26305">MTMSSLHKMAGDVTGGIGHYGGDNGVALSILLNHPTVLHKARSEIDDVVGPDRVMDEDDLPKLKYLQNIITETLRLFPAAPLLVLHYSSADCKIAGYDIPRGTMLLVNAWAIHRDPNLWEDPMSFRPERFDGGAHVELTELLPFGMGRRSCRGAGLARRVMGLALRSMIQCFEWKRVGEGEVDLGEGIGVTLFKTEPLVAKCKAPPVQQRIVRTLENMWQNPHYLLFYSLFRTSY</sequence>
<evidence type="ECO:0000256" key="8">
    <source>
        <dbReference type="ARBA" id="ARBA00023004"/>
    </source>
</evidence>
<evidence type="ECO:0000256" key="10">
    <source>
        <dbReference type="ARBA" id="ARBA00023136"/>
    </source>
</evidence>
<dbReference type="PANTHER" id="PTHR47947">
    <property type="entry name" value="CYTOCHROME P450 82C3-RELATED"/>
    <property type="match status" value="1"/>
</dbReference>
<dbReference type="GO" id="GO:0004497">
    <property type="term" value="F:monooxygenase activity"/>
    <property type="evidence" value="ECO:0007669"/>
    <property type="project" value="UniProtKB-KW"/>
</dbReference>
<dbReference type="GO" id="GO:0020037">
    <property type="term" value="F:heme binding"/>
    <property type="evidence" value="ECO:0007669"/>
    <property type="project" value="InterPro"/>
</dbReference>